<dbReference type="GO" id="GO:0016192">
    <property type="term" value="P:vesicle-mediated transport"/>
    <property type="evidence" value="ECO:0007669"/>
    <property type="project" value="InterPro"/>
</dbReference>
<keyword evidence="5 8" id="KW-1133">Transmembrane helix</keyword>
<dbReference type="EMBL" id="JAWIZZ010000045">
    <property type="protein sequence ID" value="KAK5780165.1"/>
    <property type="molecule type" value="Genomic_DNA"/>
</dbReference>
<keyword evidence="4 8" id="KW-0653">Protein transport</keyword>
<feature type="transmembrane region" description="Helical" evidence="8">
    <location>
        <begin position="86"/>
        <end position="112"/>
    </location>
</feature>
<organism evidence="9 10">
    <name type="scientific">Arxiozyma heterogenica</name>
    <dbReference type="NCBI Taxonomy" id="278026"/>
    <lineage>
        <taxon>Eukaryota</taxon>
        <taxon>Fungi</taxon>
        <taxon>Dikarya</taxon>
        <taxon>Ascomycota</taxon>
        <taxon>Saccharomycotina</taxon>
        <taxon>Saccharomycetes</taxon>
        <taxon>Saccharomycetales</taxon>
        <taxon>Saccharomycetaceae</taxon>
        <taxon>Arxiozyma</taxon>
    </lineage>
</organism>
<dbReference type="PANTHER" id="PTHR23137:SF36">
    <property type="entry name" value="VESICLE TRANSPORT PROTEIN SFT2C"/>
    <property type="match status" value="1"/>
</dbReference>
<evidence type="ECO:0000256" key="2">
    <source>
        <dbReference type="ARBA" id="ARBA00022448"/>
    </source>
</evidence>
<sequence length="220" mass="25017">MASDADAQINQLRESLGRWNRSNTTTASTFGENARSFFNSWSDSITERANDMYQRLPITTQDLPLLSQNNNQDEPSWFNLSRWERITLSICFLLGSIACFTICVFLFPVLAIKPRKFALLWTMGSLLFVLAFGVMMGPFKFLKHIISRERLPFTAFFFLSCFTTLYFAAIQKNTILTIICAAVELVSVLYYIISYFPMGATSLRMLSSFGMNTARGALHI</sequence>
<keyword evidence="3 8" id="KW-0812">Transmembrane</keyword>
<comment type="caution">
    <text evidence="9">The sequence shown here is derived from an EMBL/GenBank/DDBJ whole genome shotgun (WGS) entry which is preliminary data.</text>
</comment>
<dbReference type="GO" id="GO:0000139">
    <property type="term" value="C:Golgi membrane"/>
    <property type="evidence" value="ECO:0007669"/>
    <property type="project" value="UniProtKB-SubCell"/>
</dbReference>
<evidence type="ECO:0000256" key="3">
    <source>
        <dbReference type="ARBA" id="ARBA00022692"/>
    </source>
</evidence>
<reference evidence="10" key="1">
    <citation type="submission" date="2023-07" db="EMBL/GenBank/DDBJ databases">
        <title>A draft genome of Kazachstania heterogenica Y-27499.</title>
        <authorList>
            <person name="Donic C."/>
            <person name="Kralova J.S."/>
            <person name="Fidel L."/>
            <person name="Ben-Dor S."/>
            <person name="Jung S."/>
        </authorList>
    </citation>
    <scope>NUCLEOTIDE SEQUENCE [LARGE SCALE GENOMIC DNA]</scope>
    <source>
        <strain evidence="10">Y27499</strain>
    </source>
</reference>
<protein>
    <recommendedName>
        <fullName evidence="8">Protein transport protein SFT2</fullName>
    </recommendedName>
</protein>
<evidence type="ECO:0000313" key="10">
    <source>
        <dbReference type="Proteomes" id="UP001306508"/>
    </source>
</evidence>
<keyword evidence="10" id="KW-1185">Reference proteome</keyword>
<dbReference type="AlphaFoldDB" id="A0AAN8A8X4"/>
<comment type="similarity">
    <text evidence="7 8">Belongs to the SFT2 family.</text>
</comment>
<dbReference type="PANTHER" id="PTHR23137">
    <property type="entry name" value="VESICLE TRANSPORT PROTEIN-RELATED"/>
    <property type="match status" value="1"/>
</dbReference>
<dbReference type="InterPro" id="IPR011691">
    <property type="entry name" value="Vesicle_transpt_SFT2"/>
</dbReference>
<evidence type="ECO:0000256" key="6">
    <source>
        <dbReference type="ARBA" id="ARBA00023136"/>
    </source>
</evidence>
<proteinExistence type="inferred from homology"/>
<comment type="subcellular location">
    <subcellularLocation>
        <location evidence="8">Golgi apparatus membrane</location>
        <topology evidence="8">Multi-pass membrane protein</topology>
    </subcellularLocation>
    <subcellularLocation>
        <location evidence="1">Membrane</location>
        <topology evidence="1">Multi-pass membrane protein</topology>
    </subcellularLocation>
</comment>
<name>A0AAN8A8X4_9SACH</name>
<feature type="transmembrane region" description="Helical" evidence="8">
    <location>
        <begin position="175"/>
        <end position="196"/>
    </location>
</feature>
<feature type="transmembrane region" description="Helical" evidence="8">
    <location>
        <begin position="151"/>
        <end position="169"/>
    </location>
</feature>
<dbReference type="Pfam" id="PF04178">
    <property type="entry name" value="Got1"/>
    <property type="match status" value="1"/>
</dbReference>
<keyword evidence="2 8" id="KW-0813">Transport</keyword>
<comment type="function">
    <text evidence="8">Nonessential protein required for the fusion of transport vesicles derived from the endocytic pathway with the Golgi complex.</text>
</comment>
<dbReference type="GO" id="GO:0015031">
    <property type="term" value="P:protein transport"/>
    <property type="evidence" value="ECO:0007669"/>
    <property type="project" value="UniProtKB-KW"/>
</dbReference>
<keyword evidence="8" id="KW-0333">Golgi apparatus</keyword>
<dbReference type="Proteomes" id="UP001306508">
    <property type="component" value="Unassembled WGS sequence"/>
</dbReference>
<evidence type="ECO:0000313" key="9">
    <source>
        <dbReference type="EMBL" id="KAK5780165.1"/>
    </source>
</evidence>
<gene>
    <name evidence="9" type="ORF">RI543_002708</name>
</gene>
<evidence type="ECO:0000256" key="4">
    <source>
        <dbReference type="ARBA" id="ARBA00022927"/>
    </source>
</evidence>
<keyword evidence="6 8" id="KW-0472">Membrane</keyword>
<dbReference type="InterPro" id="IPR007305">
    <property type="entry name" value="Vesicle_transpt_Got1/SFT2"/>
</dbReference>
<evidence type="ECO:0000256" key="1">
    <source>
        <dbReference type="ARBA" id="ARBA00004141"/>
    </source>
</evidence>
<feature type="transmembrane region" description="Helical" evidence="8">
    <location>
        <begin position="118"/>
        <end position="139"/>
    </location>
</feature>
<evidence type="ECO:0000256" key="8">
    <source>
        <dbReference type="RuleBase" id="RU363111"/>
    </source>
</evidence>
<accession>A0AAN8A8X4</accession>
<evidence type="ECO:0000256" key="7">
    <source>
        <dbReference type="ARBA" id="ARBA00025800"/>
    </source>
</evidence>
<evidence type="ECO:0000256" key="5">
    <source>
        <dbReference type="ARBA" id="ARBA00022989"/>
    </source>
</evidence>